<organism evidence="2 3">
    <name type="scientific">Eumeta variegata</name>
    <name type="common">Bagworm moth</name>
    <name type="synonym">Eumeta japonica</name>
    <dbReference type="NCBI Taxonomy" id="151549"/>
    <lineage>
        <taxon>Eukaryota</taxon>
        <taxon>Metazoa</taxon>
        <taxon>Ecdysozoa</taxon>
        <taxon>Arthropoda</taxon>
        <taxon>Hexapoda</taxon>
        <taxon>Insecta</taxon>
        <taxon>Pterygota</taxon>
        <taxon>Neoptera</taxon>
        <taxon>Endopterygota</taxon>
        <taxon>Lepidoptera</taxon>
        <taxon>Glossata</taxon>
        <taxon>Ditrysia</taxon>
        <taxon>Tineoidea</taxon>
        <taxon>Psychidae</taxon>
        <taxon>Oiketicinae</taxon>
        <taxon>Eumeta</taxon>
    </lineage>
</organism>
<keyword evidence="3" id="KW-1185">Reference proteome</keyword>
<evidence type="ECO:0000313" key="2">
    <source>
        <dbReference type="EMBL" id="GBP62048.1"/>
    </source>
</evidence>
<gene>
    <name evidence="2" type="ORF">EVAR_54073_1</name>
</gene>
<name>A0A4C1XF40_EUMVA</name>
<dbReference type="Proteomes" id="UP000299102">
    <property type="component" value="Unassembled WGS sequence"/>
</dbReference>
<comment type="caution">
    <text evidence="2">The sequence shown here is derived from an EMBL/GenBank/DDBJ whole genome shotgun (WGS) entry which is preliminary data.</text>
</comment>
<accession>A0A4C1XF40</accession>
<reference evidence="2 3" key="1">
    <citation type="journal article" date="2019" name="Commun. Biol.">
        <title>The bagworm genome reveals a unique fibroin gene that provides high tensile strength.</title>
        <authorList>
            <person name="Kono N."/>
            <person name="Nakamura H."/>
            <person name="Ohtoshi R."/>
            <person name="Tomita M."/>
            <person name="Numata K."/>
            <person name="Arakawa K."/>
        </authorList>
    </citation>
    <scope>NUCLEOTIDE SEQUENCE [LARGE SCALE GENOMIC DNA]</scope>
</reference>
<evidence type="ECO:0000256" key="1">
    <source>
        <dbReference type="SAM" id="MobiDB-lite"/>
    </source>
</evidence>
<sequence length="148" mass="15976">MSRVCGVDAHAPVSTREQRPRPGHGADSLIRINSEIHLCSAANLAPPFLSQRSYPPNRYDYLHGMDGCDFNLYVTAISAPPRDPAPRISCTVASEDGLLAFSPSERSEEGEKNSSWVVRVPGYTGVSDSQGLKTSCTTYACNGEGKML</sequence>
<evidence type="ECO:0000313" key="3">
    <source>
        <dbReference type="Proteomes" id="UP000299102"/>
    </source>
</evidence>
<proteinExistence type="predicted"/>
<feature type="region of interest" description="Disordered" evidence="1">
    <location>
        <begin position="1"/>
        <end position="27"/>
    </location>
</feature>
<protein>
    <submittedName>
        <fullName evidence="2">Uncharacterized protein</fullName>
    </submittedName>
</protein>
<dbReference type="EMBL" id="BGZK01000830">
    <property type="protein sequence ID" value="GBP62048.1"/>
    <property type="molecule type" value="Genomic_DNA"/>
</dbReference>
<dbReference type="AlphaFoldDB" id="A0A4C1XF40"/>